<evidence type="ECO:0000256" key="2">
    <source>
        <dbReference type="SAM" id="Phobius"/>
    </source>
</evidence>
<dbReference type="Proteomes" id="UP000289738">
    <property type="component" value="Chromosome B01"/>
</dbReference>
<feature type="compositionally biased region" description="Low complexity" evidence="1">
    <location>
        <begin position="345"/>
        <end position="355"/>
    </location>
</feature>
<organism evidence="4 5">
    <name type="scientific">Arachis hypogaea</name>
    <name type="common">Peanut</name>
    <dbReference type="NCBI Taxonomy" id="3818"/>
    <lineage>
        <taxon>Eukaryota</taxon>
        <taxon>Viridiplantae</taxon>
        <taxon>Streptophyta</taxon>
        <taxon>Embryophyta</taxon>
        <taxon>Tracheophyta</taxon>
        <taxon>Spermatophyta</taxon>
        <taxon>Magnoliopsida</taxon>
        <taxon>eudicotyledons</taxon>
        <taxon>Gunneridae</taxon>
        <taxon>Pentapetalae</taxon>
        <taxon>rosids</taxon>
        <taxon>fabids</taxon>
        <taxon>Fabales</taxon>
        <taxon>Fabaceae</taxon>
        <taxon>Papilionoideae</taxon>
        <taxon>50 kb inversion clade</taxon>
        <taxon>dalbergioids sensu lato</taxon>
        <taxon>Dalbergieae</taxon>
        <taxon>Pterocarpus clade</taxon>
        <taxon>Arachis</taxon>
    </lineage>
</organism>
<evidence type="ECO:0000256" key="1">
    <source>
        <dbReference type="SAM" id="MobiDB-lite"/>
    </source>
</evidence>
<dbReference type="AlphaFoldDB" id="A0A445ALS4"/>
<feature type="region of interest" description="Disordered" evidence="1">
    <location>
        <begin position="225"/>
        <end position="280"/>
    </location>
</feature>
<evidence type="ECO:0000259" key="3">
    <source>
        <dbReference type="Pfam" id="PF10536"/>
    </source>
</evidence>
<evidence type="ECO:0000313" key="5">
    <source>
        <dbReference type="Proteomes" id="UP000289738"/>
    </source>
</evidence>
<dbReference type="Pfam" id="PF10536">
    <property type="entry name" value="PMD"/>
    <property type="match status" value="1"/>
</dbReference>
<dbReference type="InterPro" id="IPR044824">
    <property type="entry name" value="MAIN-like"/>
</dbReference>
<dbReference type="PANTHER" id="PTHR46033:SF8">
    <property type="entry name" value="PROTEIN MAINTENANCE OF MERISTEMS-LIKE"/>
    <property type="match status" value="1"/>
</dbReference>
<feature type="domain" description="Aminotransferase-like plant mobile" evidence="3">
    <location>
        <begin position="62"/>
        <end position="212"/>
    </location>
</feature>
<keyword evidence="2" id="KW-1133">Transmembrane helix</keyword>
<dbReference type="EMBL" id="SDMP01000011">
    <property type="protein sequence ID" value="RYR27406.1"/>
    <property type="molecule type" value="Genomic_DNA"/>
</dbReference>
<dbReference type="PANTHER" id="PTHR46033">
    <property type="entry name" value="PROTEIN MAIN-LIKE 2"/>
    <property type="match status" value="1"/>
</dbReference>
<sequence>MLIVLNYILSIISAILIIGSFIKLGWLRDLKERIQCIDEDSIQRYVKVHIMLLFGTILFGDKWRNWDREGGRYRYLSLAHFRKAFDDLQEGQFVWQAYAVDRIDPDTIPPEIHMDSVVWSATVPLVSFECIEWHASDRIRRQFGFIQVVPHQERSLEPAHGEVLTGPKNLDWTIAPTHSFWVMQWTNRYNHILTENPVAPHHPLDIYMDWYRKKYGNHLNLSDLMVHENDDGNPVREDDPQEQANDPDEQENDEPQSPPPQPQPPEEQPQSSNPYVPQTLFTPSMSLHQQYWGSSQFDTGEGASFSQLLGFMAADSSRSHTSHQPDIMAGRYSLDARFPCRTPSITSGGVVSGDSSRSEGGRGILISQDPRRVSMGQIEENPMAAEQGADDYLVDEPEDDESEDDEESEDDDSGYGHDAGLGEARTPAETGKAYNLRVDPPRRSANRFTPSVFKKAAKKCKKFVKDVKWSMRKKLRSMHGFQIQRSHERWFLKRMVVRQRICHVRHTCLPRYLYKMHDIFLATARSIFSQITPFSSSNEIMNGITISNGFSQTNFTPSDVCNKI</sequence>
<feature type="compositionally biased region" description="Acidic residues" evidence="1">
    <location>
        <begin position="388"/>
        <end position="413"/>
    </location>
</feature>
<gene>
    <name evidence="4" type="ORF">Ahy_B01g051439</name>
</gene>
<reference evidence="4 5" key="1">
    <citation type="submission" date="2019-01" db="EMBL/GenBank/DDBJ databases">
        <title>Sequencing of cultivated peanut Arachis hypogaea provides insights into genome evolution and oil improvement.</title>
        <authorList>
            <person name="Chen X."/>
        </authorList>
    </citation>
    <scope>NUCLEOTIDE SEQUENCE [LARGE SCALE GENOMIC DNA]</scope>
    <source>
        <strain evidence="5">cv. Fuhuasheng</strain>
        <tissue evidence="4">Leaves</tissue>
    </source>
</reference>
<dbReference type="GO" id="GO:0010073">
    <property type="term" value="P:meristem maintenance"/>
    <property type="evidence" value="ECO:0007669"/>
    <property type="project" value="InterPro"/>
</dbReference>
<feature type="compositionally biased region" description="Pro residues" evidence="1">
    <location>
        <begin position="256"/>
        <end position="267"/>
    </location>
</feature>
<feature type="compositionally biased region" description="Acidic residues" evidence="1">
    <location>
        <begin position="239"/>
        <end position="254"/>
    </location>
</feature>
<feature type="region of interest" description="Disordered" evidence="1">
    <location>
        <begin position="345"/>
        <end position="441"/>
    </location>
</feature>
<evidence type="ECO:0000313" key="4">
    <source>
        <dbReference type="EMBL" id="RYR27406.1"/>
    </source>
</evidence>
<keyword evidence="5" id="KW-1185">Reference proteome</keyword>
<accession>A0A445ALS4</accession>
<keyword evidence="2" id="KW-0812">Transmembrane</keyword>
<feature type="transmembrane region" description="Helical" evidence="2">
    <location>
        <begin position="6"/>
        <end position="26"/>
    </location>
</feature>
<feature type="compositionally biased region" description="Basic and acidic residues" evidence="1">
    <location>
        <begin position="225"/>
        <end position="238"/>
    </location>
</feature>
<dbReference type="InterPro" id="IPR019557">
    <property type="entry name" value="AminoTfrase-like_pln_mobile"/>
</dbReference>
<keyword evidence="2" id="KW-0472">Membrane</keyword>
<protein>
    <recommendedName>
        <fullName evidence="3">Aminotransferase-like plant mobile domain-containing protein</fullName>
    </recommendedName>
</protein>
<comment type="caution">
    <text evidence="4">The sequence shown here is derived from an EMBL/GenBank/DDBJ whole genome shotgun (WGS) entry which is preliminary data.</text>
</comment>
<proteinExistence type="predicted"/>
<name>A0A445ALS4_ARAHY</name>